<dbReference type="SFLD" id="SFLDS00005">
    <property type="entry name" value="Isoprenoid_Synthase_Type_I"/>
    <property type="match status" value="1"/>
</dbReference>
<gene>
    <name evidence="8" type="ORF">MOO46_01635</name>
</gene>
<dbReference type="Pfam" id="PF00348">
    <property type="entry name" value="polyprenyl_synt"/>
    <property type="match status" value="1"/>
</dbReference>
<proteinExistence type="inferred from homology"/>
<evidence type="ECO:0000256" key="5">
    <source>
        <dbReference type="ARBA" id="ARBA00022842"/>
    </source>
</evidence>
<keyword evidence="9" id="KW-1185">Reference proteome</keyword>
<dbReference type="RefSeq" id="WP_249511295.1">
    <property type="nucleotide sequence ID" value="NZ_CP093362.1"/>
</dbReference>
<dbReference type="InterPro" id="IPR053378">
    <property type="entry name" value="Prenyl_diphosphate_synthase"/>
</dbReference>
<evidence type="ECO:0000256" key="3">
    <source>
        <dbReference type="ARBA" id="ARBA00022679"/>
    </source>
</evidence>
<organism evidence="8 9">
    <name type="scientific">Apilactobacillus apisilvae</name>
    <dbReference type="NCBI Taxonomy" id="2923364"/>
    <lineage>
        <taxon>Bacteria</taxon>
        <taxon>Bacillati</taxon>
        <taxon>Bacillota</taxon>
        <taxon>Bacilli</taxon>
        <taxon>Lactobacillales</taxon>
        <taxon>Lactobacillaceae</taxon>
        <taxon>Apilactobacillus</taxon>
    </lineage>
</organism>
<dbReference type="Proteomes" id="UP000831859">
    <property type="component" value="Chromosome"/>
</dbReference>
<evidence type="ECO:0000256" key="7">
    <source>
        <dbReference type="RuleBase" id="RU004466"/>
    </source>
</evidence>
<dbReference type="SUPFAM" id="SSF48576">
    <property type="entry name" value="Terpenoid synthases"/>
    <property type="match status" value="1"/>
</dbReference>
<dbReference type="InterPro" id="IPR033749">
    <property type="entry name" value="Polyprenyl_synt_CS"/>
</dbReference>
<dbReference type="PANTHER" id="PTHR43281:SF1">
    <property type="entry name" value="FARNESYL DIPHOSPHATE SYNTHASE"/>
    <property type="match status" value="1"/>
</dbReference>
<dbReference type="InterPro" id="IPR008949">
    <property type="entry name" value="Isoprenoid_synthase_dom_sf"/>
</dbReference>
<protein>
    <submittedName>
        <fullName evidence="8">Polyprenyl synthetase family protein</fullName>
    </submittedName>
</protein>
<dbReference type="EMBL" id="CP093362">
    <property type="protein sequence ID" value="UQS85318.1"/>
    <property type="molecule type" value="Genomic_DNA"/>
</dbReference>
<evidence type="ECO:0000313" key="8">
    <source>
        <dbReference type="EMBL" id="UQS85318.1"/>
    </source>
</evidence>
<dbReference type="InterPro" id="IPR000092">
    <property type="entry name" value="Polyprenyl_synt"/>
</dbReference>
<keyword evidence="4" id="KW-0479">Metal-binding</keyword>
<dbReference type="CDD" id="cd00685">
    <property type="entry name" value="Trans_IPPS_HT"/>
    <property type="match status" value="1"/>
</dbReference>
<comment type="cofactor">
    <cofactor evidence="1">
        <name>Mg(2+)</name>
        <dbReference type="ChEBI" id="CHEBI:18420"/>
    </cofactor>
</comment>
<keyword evidence="3 7" id="KW-0808">Transferase</keyword>
<accession>A0ABY4PII1</accession>
<name>A0ABY4PII1_9LACO</name>
<evidence type="ECO:0000256" key="2">
    <source>
        <dbReference type="ARBA" id="ARBA00006706"/>
    </source>
</evidence>
<sequence length="296" mass="32919">MLNQLLGDFENEYLKKINNYLKNNLKKDVDQETLYESMKYSLMAGGKRLRPLLTLATMQTLGKEISNDSLRAACALELLHTYSLIHDDLPAMDNDDLRRGIPTNHIKFGSGIATLAGDGLLSLSFQWITDNDLPDNKKAKLVFLLSKASGPSGMVAGQSSDIEFENTKLDLSSLKKLHRGKTGALINYAVVAGSIMADADESLQKLLSNYADDYGLAFQIYDDILDVVSTSDSLGKPVHQDSIKNTYPNLIGLANSYKELANVLNHSREILKIINKKYEINTDLLESFLTYFKISK</sequence>
<keyword evidence="5" id="KW-0460">Magnesium</keyword>
<evidence type="ECO:0000313" key="9">
    <source>
        <dbReference type="Proteomes" id="UP000831859"/>
    </source>
</evidence>
<reference evidence="8 9" key="1">
    <citation type="journal article" date="2022" name="Int. J. Syst. Evol. Microbiol.">
        <title>Apilactobacillus apisilvae sp. nov., Nicolia spurrieriana gen. nov. sp. nov., Bombilactobacillus folatiphilus sp. nov. and Bombilactobacillus thymidiniphilus sp. nov., four new lactic acid bacterial isolates from stingless bees Tetragonula carbonaria and Austroplebeia australis.</title>
        <authorList>
            <person name="Oliphant S.A."/>
            <person name="Watson-Haigh N.S."/>
            <person name="Sumby K.M."/>
            <person name="Gardner J."/>
            <person name="Groom S."/>
            <person name="Jiranek V."/>
        </authorList>
    </citation>
    <scope>NUCLEOTIDE SEQUENCE [LARGE SCALE GENOMIC DNA]</scope>
    <source>
        <strain evidence="8 9">SG5_A10</strain>
    </source>
</reference>
<comment type="similarity">
    <text evidence="2 7">Belongs to the FPP/GGPP synthase family.</text>
</comment>
<dbReference type="Gene3D" id="1.10.600.10">
    <property type="entry name" value="Farnesyl Diphosphate Synthase"/>
    <property type="match status" value="1"/>
</dbReference>
<dbReference type="PROSITE" id="PS00444">
    <property type="entry name" value="POLYPRENYL_SYNTHASE_2"/>
    <property type="match status" value="1"/>
</dbReference>
<evidence type="ECO:0000256" key="1">
    <source>
        <dbReference type="ARBA" id="ARBA00001946"/>
    </source>
</evidence>
<evidence type="ECO:0000256" key="6">
    <source>
        <dbReference type="ARBA" id="ARBA00023229"/>
    </source>
</evidence>
<dbReference type="NCBIfam" id="NF045485">
    <property type="entry name" value="FPPsyn"/>
    <property type="match status" value="1"/>
</dbReference>
<evidence type="ECO:0000256" key="4">
    <source>
        <dbReference type="ARBA" id="ARBA00022723"/>
    </source>
</evidence>
<keyword evidence="6" id="KW-0414">Isoprene biosynthesis</keyword>
<dbReference type="PROSITE" id="PS00723">
    <property type="entry name" value="POLYPRENYL_SYNTHASE_1"/>
    <property type="match status" value="1"/>
</dbReference>
<dbReference type="SFLD" id="SFLDG01017">
    <property type="entry name" value="Polyprenyl_Transferase_Like"/>
    <property type="match status" value="1"/>
</dbReference>
<dbReference type="PANTHER" id="PTHR43281">
    <property type="entry name" value="FARNESYL DIPHOSPHATE SYNTHASE"/>
    <property type="match status" value="1"/>
</dbReference>